<dbReference type="EMBL" id="CP024785">
    <property type="protein sequence ID" value="AUB42360.1"/>
    <property type="molecule type" value="Genomic_DNA"/>
</dbReference>
<dbReference type="KEGG" id="nfl:COO91_08485"/>
<keyword evidence="2" id="KW-1185">Reference proteome</keyword>
<name>A0A2K8T415_9NOSO</name>
<organism evidence="1 2">
    <name type="scientific">Nostoc flagelliforme CCNUN1</name>
    <dbReference type="NCBI Taxonomy" id="2038116"/>
    <lineage>
        <taxon>Bacteria</taxon>
        <taxon>Bacillati</taxon>
        <taxon>Cyanobacteriota</taxon>
        <taxon>Cyanophyceae</taxon>
        <taxon>Nostocales</taxon>
        <taxon>Nostocaceae</taxon>
        <taxon>Nostoc</taxon>
    </lineage>
</organism>
<protein>
    <submittedName>
        <fullName evidence="1">Uncharacterized protein</fullName>
    </submittedName>
</protein>
<dbReference type="AlphaFoldDB" id="A0A2K8T415"/>
<dbReference type="Proteomes" id="UP000232003">
    <property type="component" value="Chromosome"/>
</dbReference>
<accession>A0A2K8T415</accession>
<evidence type="ECO:0000313" key="2">
    <source>
        <dbReference type="Proteomes" id="UP000232003"/>
    </source>
</evidence>
<sequence length="37" mass="4311">MAICEVLKSILFSPDSRQFIVSRLDSKRARFSRLLVK</sequence>
<proteinExistence type="predicted"/>
<gene>
    <name evidence="1" type="ORF">COO91_08485</name>
</gene>
<reference evidence="1 2" key="1">
    <citation type="submission" date="2017-11" db="EMBL/GenBank/DDBJ databases">
        <title>Complete genome of a free-living desiccation-tolerant cyanobacterium and its photosynthetic adaptation to extreme terrestrial habitat.</title>
        <authorList>
            <person name="Shang J."/>
        </authorList>
    </citation>
    <scope>NUCLEOTIDE SEQUENCE [LARGE SCALE GENOMIC DNA]</scope>
    <source>
        <strain evidence="1 2">CCNUN1</strain>
    </source>
</reference>
<evidence type="ECO:0000313" key="1">
    <source>
        <dbReference type="EMBL" id="AUB42360.1"/>
    </source>
</evidence>